<evidence type="ECO:0000313" key="2">
    <source>
        <dbReference type="EMBL" id="MCL2912493.1"/>
    </source>
</evidence>
<accession>A0ABT0N228</accession>
<protein>
    <recommendedName>
        <fullName evidence="4">Sugar transporter</fullName>
    </recommendedName>
</protein>
<keyword evidence="3" id="KW-1185">Reference proteome</keyword>
<gene>
    <name evidence="2" type="ORF">L2725_01625</name>
</gene>
<feature type="transmembrane region" description="Helical" evidence="1">
    <location>
        <begin position="60"/>
        <end position="81"/>
    </location>
</feature>
<feature type="transmembrane region" description="Helical" evidence="1">
    <location>
        <begin position="114"/>
        <end position="135"/>
    </location>
</feature>
<comment type="caution">
    <text evidence="2">The sequence shown here is derived from an EMBL/GenBank/DDBJ whole genome shotgun (WGS) entry which is preliminary data.</text>
</comment>
<dbReference type="EMBL" id="JAKIKT010000001">
    <property type="protein sequence ID" value="MCL2912493.1"/>
    <property type="molecule type" value="Genomic_DNA"/>
</dbReference>
<feature type="transmembrane region" description="Helical" evidence="1">
    <location>
        <begin position="12"/>
        <end position="34"/>
    </location>
</feature>
<keyword evidence="1" id="KW-0812">Transmembrane</keyword>
<dbReference type="Proteomes" id="UP001202831">
    <property type="component" value="Unassembled WGS sequence"/>
</dbReference>
<dbReference type="RefSeq" id="WP_249247323.1">
    <property type="nucleotide sequence ID" value="NZ_JAKIKT010000001.1"/>
</dbReference>
<name>A0ABT0N228_9GAMM</name>
<evidence type="ECO:0000256" key="1">
    <source>
        <dbReference type="SAM" id="Phobius"/>
    </source>
</evidence>
<sequence length="146" mass="15965">MSEQTDKIKIPMAVMIFIWVSLMWNLLGVMNFFFQLTVDAQTLAQMTEAQRQMYEATPGWLTALFGIAVVTGLAGSGMLMFKMAKAAPVLLISLIAVVAQMAVSLIVLDAYAVLGASALIMPAIVTLWAIVLVMISRRGVTKGWFY</sequence>
<proteinExistence type="predicted"/>
<organism evidence="2 3">
    <name type="scientific">Shewanella corallii</name>
    <dbReference type="NCBI Taxonomy" id="560080"/>
    <lineage>
        <taxon>Bacteria</taxon>
        <taxon>Pseudomonadati</taxon>
        <taxon>Pseudomonadota</taxon>
        <taxon>Gammaproteobacteria</taxon>
        <taxon>Alteromonadales</taxon>
        <taxon>Shewanellaceae</taxon>
        <taxon>Shewanella</taxon>
    </lineage>
</organism>
<reference evidence="2 3" key="1">
    <citation type="submission" date="2022-01" db="EMBL/GenBank/DDBJ databases">
        <title>Whole genome-based taxonomy of the Shewanellaceae.</title>
        <authorList>
            <person name="Martin-Rodriguez A.J."/>
        </authorList>
    </citation>
    <scope>NUCLEOTIDE SEQUENCE [LARGE SCALE GENOMIC DNA]</scope>
    <source>
        <strain evidence="2 3">DSM 21332</strain>
    </source>
</reference>
<feature type="transmembrane region" description="Helical" evidence="1">
    <location>
        <begin position="88"/>
        <end position="108"/>
    </location>
</feature>
<keyword evidence="1" id="KW-0472">Membrane</keyword>
<keyword evidence="1" id="KW-1133">Transmembrane helix</keyword>
<evidence type="ECO:0000313" key="3">
    <source>
        <dbReference type="Proteomes" id="UP001202831"/>
    </source>
</evidence>
<evidence type="ECO:0008006" key="4">
    <source>
        <dbReference type="Google" id="ProtNLM"/>
    </source>
</evidence>